<dbReference type="Gene3D" id="1.10.1040.10">
    <property type="entry name" value="N-(1-d-carboxylethyl)-l-norvaline Dehydrogenase, domain 2"/>
    <property type="match status" value="1"/>
</dbReference>
<dbReference type="PIRSF" id="PIRSF000103">
    <property type="entry name" value="HIBADH"/>
    <property type="match status" value="1"/>
</dbReference>
<dbReference type="InterPro" id="IPR036291">
    <property type="entry name" value="NAD(P)-bd_dom_sf"/>
</dbReference>
<dbReference type="InterPro" id="IPR015815">
    <property type="entry name" value="HIBADH-related"/>
</dbReference>
<evidence type="ECO:0000256" key="4">
    <source>
        <dbReference type="PIRSR" id="PIRSR000103-1"/>
    </source>
</evidence>
<gene>
    <name evidence="8" type="primary">llpS</name>
</gene>
<keyword evidence="5" id="KW-1133">Transmembrane helix</keyword>
<sequence>MTGQVAVIGLGGMGSGMALALLRAGFQVTVFNRSPQKAEQAARAGAAVAPSAGAAGAAARVVLLSLADEPAVDEVLFGEVVWQLQPGTVLVDTTTVSPSFARNTAVRLAASGVERLEACVMGNPEMAESGRLRIFTSGSHSAVDAAGDVLSALGQEVRHLGDAGRASALKLALNLLLGIQTAGLAEAVAFAEAAGLGRDLLLEVLLGSGWRSPVLGFRAEFMRRRTYTPAAFRTRLMHKDLELALDQATAYQLPLPLVHRAQERFAGAIDAGRGDEDAAVVVEVQPPKEGTSP</sequence>
<evidence type="ECO:0000256" key="2">
    <source>
        <dbReference type="ARBA" id="ARBA00023002"/>
    </source>
</evidence>
<dbReference type="EMBL" id="AM492533">
    <property type="protein sequence ID" value="CAM34368.1"/>
    <property type="molecule type" value="Genomic_DNA"/>
</dbReference>
<dbReference type="Pfam" id="PF03446">
    <property type="entry name" value="NAD_binding_2"/>
    <property type="match status" value="1"/>
</dbReference>
<comment type="similarity">
    <text evidence="1">Belongs to the HIBADH-related family.</text>
</comment>
<name>A7DWL2_STRTE</name>
<dbReference type="GO" id="GO:0050661">
    <property type="term" value="F:NADP binding"/>
    <property type="evidence" value="ECO:0007669"/>
    <property type="project" value="InterPro"/>
</dbReference>
<dbReference type="Pfam" id="PF14833">
    <property type="entry name" value="NAD_binding_11"/>
    <property type="match status" value="1"/>
</dbReference>
<evidence type="ECO:0000256" key="5">
    <source>
        <dbReference type="SAM" id="Phobius"/>
    </source>
</evidence>
<reference evidence="8" key="1">
    <citation type="journal article" date="2010" name="Gene">
        <title>Isolation of the lysolipin gene cluster of Streptomyces tendae Tu 4042.</title>
        <authorList>
            <person name="Lopez P."/>
            <person name="Hornung A."/>
            <person name="Welzel K."/>
            <person name="Unsin C."/>
            <person name="Wohlleben W."/>
            <person name="Weber T."/>
            <person name="Pelzer S."/>
        </authorList>
    </citation>
    <scope>NUCLEOTIDE SEQUENCE</scope>
    <source>
        <strain evidence="8">Tu 4042</strain>
    </source>
</reference>
<dbReference type="InterPro" id="IPR006115">
    <property type="entry name" value="6PGDH_NADP-bd"/>
</dbReference>
<dbReference type="SUPFAM" id="SSF51735">
    <property type="entry name" value="NAD(P)-binding Rossmann-fold domains"/>
    <property type="match status" value="1"/>
</dbReference>
<evidence type="ECO:0000259" key="6">
    <source>
        <dbReference type="Pfam" id="PF03446"/>
    </source>
</evidence>
<evidence type="ECO:0000259" key="7">
    <source>
        <dbReference type="Pfam" id="PF14833"/>
    </source>
</evidence>
<organism evidence="8">
    <name type="scientific">Streptomyces tendae</name>
    <dbReference type="NCBI Taxonomy" id="1932"/>
    <lineage>
        <taxon>Bacteria</taxon>
        <taxon>Bacillati</taxon>
        <taxon>Actinomycetota</taxon>
        <taxon>Actinomycetes</taxon>
        <taxon>Kitasatosporales</taxon>
        <taxon>Streptomycetaceae</taxon>
        <taxon>Streptomyces</taxon>
    </lineage>
</organism>
<feature type="domain" description="3-hydroxyisobutyrate dehydrogenase-like NAD-binding" evidence="7">
    <location>
        <begin position="164"/>
        <end position="283"/>
    </location>
</feature>
<dbReference type="SUPFAM" id="SSF48179">
    <property type="entry name" value="6-phosphogluconate dehydrogenase C-terminal domain-like"/>
    <property type="match status" value="1"/>
</dbReference>
<dbReference type="GO" id="GO:0051287">
    <property type="term" value="F:NAD binding"/>
    <property type="evidence" value="ECO:0007669"/>
    <property type="project" value="InterPro"/>
</dbReference>
<dbReference type="PANTHER" id="PTHR43060">
    <property type="entry name" value="3-HYDROXYISOBUTYRATE DEHYDROGENASE-LIKE 1, MITOCHONDRIAL-RELATED"/>
    <property type="match status" value="1"/>
</dbReference>
<dbReference type="InterPro" id="IPR008927">
    <property type="entry name" value="6-PGluconate_DH-like_C_sf"/>
</dbReference>
<dbReference type="AlphaFoldDB" id="A7DWL2"/>
<keyword evidence="5" id="KW-0812">Transmembrane</keyword>
<protein>
    <submittedName>
        <fullName evidence="8">Putative dehydrogenase</fullName>
        <ecNumber evidence="8">1.1.1.-</ecNumber>
    </submittedName>
</protein>
<evidence type="ECO:0000256" key="1">
    <source>
        <dbReference type="ARBA" id="ARBA00009080"/>
    </source>
</evidence>
<dbReference type="GO" id="GO:0016491">
    <property type="term" value="F:oxidoreductase activity"/>
    <property type="evidence" value="ECO:0007669"/>
    <property type="project" value="UniProtKB-KW"/>
</dbReference>
<feature type="transmembrane region" description="Helical" evidence="5">
    <location>
        <begin position="6"/>
        <end position="26"/>
    </location>
</feature>
<feature type="active site" evidence="4">
    <location>
        <position position="170"/>
    </location>
</feature>
<evidence type="ECO:0000256" key="3">
    <source>
        <dbReference type="ARBA" id="ARBA00023027"/>
    </source>
</evidence>
<dbReference type="Gene3D" id="3.40.50.720">
    <property type="entry name" value="NAD(P)-binding Rossmann-like Domain"/>
    <property type="match status" value="1"/>
</dbReference>
<evidence type="ECO:0000313" key="8">
    <source>
        <dbReference type="EMBL" id="CAM34368.1"/>
    </source>
</evidence>
<feature type="domain" description="6-phosphogluconate dehydrogenase NADP-binding" evidence="6">
    <location>
        <begin position="4"/>
        <end position="161"/>
    </location>
</feature>
<dbReference type="InterPro" id="IPR029154">
    <property type="entry name" value="HIBADH-like_NADP-bd"/>
</dbReference>
<proteinExistence type="inferred from homology"/>
<accession>A7DWL2</accession>
<keyword evidence="2 8" id="KW-0560">Oxidoreductase</keyword>
<keyword evidence="5" id="KW-0472">Membrane</keyword>
<dbReference type="InterPro" id="IPR013328">
    <property type="entry name" value="6PGD_dom2"/>
</dbReference>
<dbReference type="PANTHER" id="PTHR43060:SF15">
    <property type="entry name" value="3-HYDROXYISOBUTYRATE DEHYDROGENASE-LIKE 1, MITOCHONDRIAL-RELATED"/>
    <property type="match status" value="1"/>
</dbReference>
<dbReference type="EC" id="1.1.1.-" evidence="8"/>
<keyword evidence="3" id="KW-0520">NAD</keyword>